<comment type="cofactor">
    <cofactor evidence="12">
        <name>Mg(2+)</name>
        <dbReference type="ChEBI" id="CHEBI:18420"/>
    </cofactor>
    <text evidence="12">Requires a divalent cation, most likely magnesium in vivo, as an electrophilic catalyst to aid phosphoryl group transfer. It is the chelate of the metal and the nucleotide that is the actual substrate.</text>
</comment>
<keyword evidence="6 12" id="KW-0547">Nucleotide-binding</keyword>
<feature type="binding site" evidence="12">
    <location>
        <position position="231"/>
    </location>
    <ligand>
        <name>substrate</name>
    </ligand>
</feature>
<keyword evidence="7 12" id="KW-0418">Kinase</keyword>
<feature type="binding site" evidence="12">
    <location>
        <position position="227"/>
    </location>
    <ligand>
        <name>K(+)</name>
        <dbReference type="ChEBI" id="CHEBI:29103"/>
    </ligand>
</feature>
<dbReference type="InterPro" id="IPR029056">
    <property type="entry name" value="Ribokinase-like"/>
</dbReference>
<evidence type="ECO:0000256" key="12">
    <source>
        <dbReference type="HAMAP-Rule" id="MF_01987"/>
    </source>
</evidence>
<evidence type="ECO:0000259" key="13">
    <source>
        <dbReference type="Pfam" id="PF00294"/>
    </source>
</evidence>
<feature type="binding site" evidence="12">
    <location>
        <position position="261"/>
    </location>
    <ligand>
        <name>K(+)</name>
        <dbReference type="ChEBI" id="CHEBI:29103"/>
    </ligand>
</feature>
<keyword evidence="9 12" id="KW-0460">Magnesium</keyword>
<dbReference type="GO" id="GO:0046872">
    <property type="term" value="F:metal ion binding"/>
    <property type="evidence" value="ECO:0007669"/>
    <property type="project" value="UniProtKB-KW"/>
</dbReference>
<dbReference type="Proteomes" id="UP000577707">
    <property type="component" value="Unassembled WGS sequence"/>
</dbReference>
<comment type="function">
    <text evidence="12">Catalyzes the phosphorylation of ribose at O-5 in a reaction requiring ATP and magnesium. The resulting D-ribose-5-phosphate can then be used either for sythesis of nucleotides, histidine, and tryptophan, or as a component of the pentose phosphate pathway.</text>
</comment>
<dbReference type="PANTHER" id="PTHR10584">
    <property type="entry name" value="SUGAR KINASE"/>
    <property type="match status" value="1"/>
</dbReference>
<evidence type="ECO:0000256" key="7">
    <source>
        <dbReference type="ARBA" id="ARBA00022777"/>
    </source>
</evidence>
<dbReference type="EC" id="2.7.1.15" evidence="2 12"/>
<keyword evidence="8 12" id="KW-0067">ATP-binding</keyword>
<dbReference type="SUPFAM" id="SSF53613">
    <property type="entry name" value="Ribokinase-like"/>
    <property type="match status" value="1"/>
</dbReference>
<name>A0A7W5AA95_9ACTN</name>
<feature type="binding site" evidence="12">
    <location>
        <begin position="230"/>
        <end position="231"/>
    </location>
    <ligand>
        <name>ATP</name>
        <dbReference type="ChEBI" id="CHEBI:30616"/>
    </ligand>
</feature>
<comment type="pathway">
    <text evidence="12">Carbohydrate metabolism; D-ribose degradation; D-ribose 5-phosphate from beta-D-ribopyranose: step 2/2.</text>
</comment>
<feature type="binding site" evidence="12">
    <location>
        <position position="178"/>
    </location>
    <ligand>
        <name>ATP</name>
        <dbReference type="ChEBI" id="CHEBI:30616"/>
    </ligand>
</feature>
<dbReference type="GO" id="GO:0019303">
    <property type="term" value="P:D-ribose catabolic process"/>
    <property type="evidence" value="ECO:0007669"/>
    <property type="project" value="UniProtKB-UniRule"/>
</dbReference>
<dbReference type="Pfam" id="PF00294">
    <property type="entry name" value="PfkB"/>
    <property type="match status" value="1"/>
</dbReference>
<keyword evidence="10 12" id="KW-0630">Potassium</keyword>
<evidence type="ECO:0000256" key="10">
    <source>
        <dbReference type="ARBA" id="ARBA00022958"/>
    </source>
</evidence>
<keyword evidence="11 12" id="KW-0119">Carbohydrate metabolism</keyword>
<evidence type="ECO:0000256" key="1">
    <source>
        <dbReference type="ARBA" id="ARBA00005380"/>
    </source>
</evidence>
<sequence length="285" mass="28276">MRPPQDLVVVGSINVDLTANVERLPEAGETVGGGRLRRDVGGKGANQAVAASRLGARVRMVGAVGSDADGAWAVETIRSAGADVDGVRIADAPTGTALIAVDATGENQIVVCGGANALVAPEGFVVGPDDAVLMPLELPLEVVRAVAARATGFVAVNAAPAQPLPAELVERVDLFIVNETEYAAMPELRAARRVAVTYGAAGAAMLVAGAESARVPAVPVTEVVSTVGAGDAFSAALILAILAGASEEQALLTACAVGAAAVAHPSAQPPLGLLAVYAAGGCSPR</sequence>
<comment type="similarity">
    <text evidence="12">Belongs to the carbohydrate kinase PfkB family. Ribokinase subfamily.</text>
</comment>
<evidence type="ECO:0000313" key="14">
    <source>
        <dbReference type="EMBL" id="MBB3092355.1"/>
    </source>
</evidence>
<evidence type="ECO:0000256" key="4">
    <source>
        <dbReference type="ARBA" id="ARBA00022679"/>
    </source>
</evidence>
<comment type="caution">
    <text evidence="12">Lacks conserved residue(s) required for the propagation of feature annotation.</text>
</comment>
<dbReference type="PROSITE" id="PS00584">
    <property type="entry name" value="PFKB_KINASES_2"/>
    <property type="match status" value="1"/>
</dbReference>
<reference evidence="14 15" key="1">
    <citation type="submission" date="2020-08" db="EMBL/GenBank/DDBJ databases">
        <title>Genomic Encyclopedia of Type Strains, Phase III (KMG-III): the genomes of soil and plant-associated and newly described type strains.</title>
        <authorList>
            <person name="Whitman W."/>
        </authorList>
    </citation>
    <scope>NUCLEOTIDE SEQUENCE [LARGE SCALE GENOMIC DNA]</scope>
    <source>
        <strain evidence="14 15">CECT 3302</strain>
    </source>
</reference>
<evidence type="ECO:0000256" key="11">
    <source>
        <dbReference type="ARBA" id="ARBA00023277"/>
    </source>
</evidence>
<comment type="activity regulation">
    <text evidence="12">Activated by a monovalent cation that binds near, but not in, the active site. The most likely occupant of the site in vivo is potassium. Ion binding induces a conformational change that may alter substrate affinity.</text>
</comment>
<dbReference type="CDD" id="cd01174">
    <property type="entry name" value="ribokinase"/>
    <property type="match status" value="1"/>
</dbReference>
<dbReference type="GO" id="GO:0004747">
    <property type="term" value="F:ribokinase activity"/>
    <property type="evidence" value="ECO:0007669"/>
    <property type="project" value="UniProtKB-UniRule"/>
</dbReference>
<dbReference type="GO" id="GO:0005829">
    <property type="term" value="C:cytosol"/>
    <property type="evidence" value="ECO:0007669"/>
    <property type="project" value="TreeGrafter"/>
</dbReference>
<accession>A0A7W5AA95</accession>
<keyword evidence="4 12" id="KW-0808">Transferase</keyword>
<dbReference type="UniPathway" id="UPA00916">
    <property type="reaction ID" value="UER00889"/>
</dbReference>
<keyword evidence="12" id="KW-0963">Cytoplasm</keyword>
<dbReference type="PRINTS" id="PR00990">
    <property type="entry name" value="RIBOKINASE"/>
</dbReference>
<evidence type="ECO:0000256" key="6">
    <source>
        <dbReference type="ARBA" id="ARBA00022741"/>
    </source>
</evidence>
<feature type="domain" description="Carbohydrate kinase PfkB" evidence="13">
    <location>
        <begin position="5"/>
        <end position="270"/>
    </location>
</feature>
<evidence type="ECO:0000256" key="3">
    <source>
        <dbReference type="ARBA" id="ARBA00016943"/>
    </source>
</evidence>
<dbReference type="InterPro" id="IPR011611">
    <property type="entry name" value="PfkB_dom"/>
</dbReference>
<evidence type="ECO:0000256" key="8">
    <source>
        <dbReference type="ARBA" id="ARBA00022840"/>
    </source>
</evidence>
<evidence type="ECO:0000256" key="5">
    <source>
        <dbReference type="ARBA" id="ARBA00022723"/>
    </source>
</evidence>
<evidence type="ECO:0000256" key="9">
    <source>
        <dbReference type="ARBA" id="ARBA00022842"/>
    </source>
</evidence>
<keyword evidence="15" id="KW-1185">Reference proteome</keyword>
<comment type="subunit">
    <text evidence="12">Homodimer.</text>
</comment>
<dbReference type="EMBL" id="JACHXG010000023">
    <property type="protein sequence ID" value="MBB3092355.1"/>
    <property type="molecule type" value="Genomic_DNA"/>
</dbReference>
<feature type="active site" description="Proton acceptor" evidence="12">
    <location>
        <position position="231"/>
    </location>
</feature>
<dbReference type="RefSeq" id="WP_183552338.1">
    <property type="nucleotide sequence ID" value="NZ_BMQT01000021.1"/>
</dbReference>
<comment type="similarity">
    <text evidence="1">Belongs to the carbohydrate kinase pfkB family.</text>
</comment>
<evidence type="ECO:0000313" key="15">
    <source>
        <dbReference type="Proteomes" id="UP000577707"/>
    </source>
</evidence>
<dbReference type="AlphaFoldDB" id="A0A7W5AA95"/>
<evidence type="ECO:0000256" key="2">
    <source>
        <dbReference type="ARBA" id="ARBA00012035"/>
    </source>
</evidence>
<keyword evidence="5 12" id="KW-0479">Metal-binding</keyword>
<dbReference type="Gene3D" id="3.40.1190.20">
    <property type="match status" value="1"/>
</dbReference>
<feature type="binding site" evidence="12">
    <location>
        <begin position="42"/>
        <end position="46"/>
    </location>
    <ligand>
        <name>substrate</name>
    </ligand>
</feature>
<feature type="binding site" evidence="12">
    <location>
        <begin position="14"/>
        <end position="16"/>
    </location>
    <ligand>
        <name>substrate</name>
    </ligand>
</feature>
<feature type="binding site" evidence="12">
    <location>
        <position position="137"/>
    </location>
    <ligand>
        <name>substrate</name>
    </ligand>
</feature>
<comment type="subcellular location">
    <subcellularLocation>
        <location evidence="12">Cytoplasm</location>
    </subcellularLocation>
</comment>
<feature type="binding site" evidence="12">
    <location>
        <position position="264"/>
    </location>
    <ligand>
        <name>K(+)</name>
        <dbReference type="ChEBI" id="CHEBI:29103"/>
    </ligand>
</feature>
<gene>
    <name evidence="12" type="primary">rbsK</name>
    <name evidence="14" type="ORF">FHS12_005335</name>
</gene>
<dbReference type="HAMAP" id="MF_01987">
    <property type="entry name" value="Ribokinase"/>
    <property type="match status" value="1"/>
</dbReference>
<dbReference type="InterPro" id="IPR002139">
    <property type="entry name" value="Ribo/fructo_kinase"/>
</dbReference>
<protein>
    <recommendedName>
        <fullName evidence="3 12">Ribokinase</fullName>
        <shortName evidence="12">RK</shortName>
        <ecNumber evidence="2 12">2.7.1.15</ecNumber>
    </recommendedName>
</protein>
<dbReference type="PANTHER" id="PTHR10584:SF166">
    <property type="entry name" value="RIBOKINASE"/>
    <property type="match status" value="1"/>
</dbReference>
<feature type="binding site" evidence="12">
    <location>
        <begin position="197"/>
        <end position="202"/>
    </location>
    <ligand>
        <name>ATP</name>
        <dbReference type="ChEBI" id="CHEBI:30616"/>
    </ligand>
</feature>
<comment type="caution">
    <text evidence="14">The sequence shown here is derived from an EMBL/GenBank/DDBJ whole genome shotgun (WGS) entry which is preliminary data.</text>
</comment>
<dbReference type="GO" id="GO:0005524">
    <property type="term" value="F:ATP binding"/>
    <property type="evidence" value="ECO:0007669"/>
    <property type="project" value="UniProtKB-UniRule"/>
</dbReference>
<dbReference type="InterPro" id="IPR011877">
    <property type="entry name" value="Ribokinase"/>
</dbReference>
<comment type="catalytic activity">
    <reaction evidence="12">
        <text>D-ribose + ATP = D-ribose 5-phosphate + ADP + H(+)</text>
        <dbReference type="Rhea" id="RHEA:13697"/>
        <dbReference type="ChEBI" id="CHEBI:15378"/>
        <dbReference type="ChEBI" id="CHEBI:30616"/>
        <dbReference type="ChEBI" id="CHEBI:47013"/>
        <dbReference type="ChEBI" id="CHEBI:78346"/>
        <dbReference type="ChEBI" id="CHEBI:456216"/>
        <dbReference type="EC" id="2.7.1.15"/>
    </reaction>
</comment>
<organism evidence="14 15">
    <name type="scientific">Nocardioides albus</name>
    <dbReference type="NCBI Taxonomy" id="1841"/>
    <lineage>
        <taxon>Bacteria</taxon>
        <taxon>Bacillati</taxon>
        <taxon>Actinomycetota</taxon>
        <taxon>Actinomycetes</taxon>
        <taxon>Propionibacteriales</taxon>
        <taxon>Nocardioidaceae</taxon>
        <taxon>Nocardioides</taxon>
    </lineage>
</organism>
<dbReference type="InterPro" id="IPR002173">
    <property type="entry name" value="Carboh/pur_kinase_PfkB_CS"/>
</dbReference>
<proteinExistence type="inferred from homology"/>